<evidence type="ECO:0000313" key="3">
    <source>
        <dbReference type="EMBL" id="QDS91585.1"/>
    </source>
</evidence>
<protein>
    <submittedName>
        <fullName evidence="3">Inner membrane protein YiaV</fullName>
    </submittedName>
</protein>
<accession>A0A517M9L7</accession>
<name>A0A517M9L7_9BACT</name>
<dbReference type="EMBL" id="CP036262">
    <property type="protein sequence ID" value="QDS91585.1"/>
    <property type="molecule type" value="Genomic_DNA"/>
</dbReference>
<evidence type="ECO:0000256" key="1">
    <source>
        <dbReference type="SAM" id="Coils"/>
    </source>
</evidence>
<dbReference type="Gene3D" id="2.40.50.100">
    <property type="match status" value="1"/>
</dbReference>
<evidence type="ECO:0000313" key="4">
    <source>
        <dbReference type="Proteomes" id="UP000320672"/>
    </source>
</evidence>
<dbReference type="Gene3D" id="2.40.30.170">
    <property type="match status" value="1"/>
</dbReference>
<feature type="coiled-coil region" evidence="1">
    <location>
        <begin position="211"/>
        <end position="238"/>
    </location>
</feature>
<reference evidence="3 4" key="1">
    <citation type="submission" date="2019-02" db="EMBL/GenBank/DDBJ databases">
        <title>Deep-cultivation of Planctomycetes and their phenomic and genomic characterization uncovers novel biology.</title>
        <authorList>
            <person name="Wiegand S."/>
            <person name="Jogler M."/>
            <person name="Boedeker C."/>
            <person name="Pinto D."/>
            <person name="Vollmers J."/>
            <person name="Rivas-Marin E."/>
            <person name="Kohn T."/>
            <person name="Peeters S.H."/>
            <person name="Heuer A."/>
            <person name="Rast P."/>
            <person name="Oberbeckmann S."/>
            <person name="Bunk B."/>
            <person name="Jeske O."/>
            <person name="Meyerdierks A."/>
            <person name="Storesund J.E."/>
            <person name="Kallscheuer N."/>
            <person name="Luecker S."/>
            <person name="Lage O.M."/>
            <person name="Pohl T."/>
            <person name="Merkel B.J."/>
            <person name="Hornburger P."/>
            <person name="Mueller R.-W."/>
            <person name="Bruemmer F."/>
            <person name="Labrenz M."/>
            <person name="Spormann A.M."/>
            <person name="Op den Camp H."/>
            <person name="Overmann J."/>
            <person name="Amann R."/>
            <person name="Jetten M.S.M."/>
            <person name="Mascher T."/>
            <person name="Medema M.H."/>
            <person name="Devos D.P."/>
            <person name="Kaster A.-K."/>
            <person name="Ovreas L."/>
            <person name="Rohde M."/>
            <person name="Galperin M.Y."/>
            <person name="Jogler C."/>
        </authorList>
    </citation>
    <scope>NUCLEOTIDE SEQUENCE [LARGE SCALE GENOMIC DNA]</scope>
    <source>
        <strain evidence="3 4">FF011L</strain>
    </source>
</reference>
<feature type="transmembrane region" description="Helical" evidence="2">
    <location>
        <begin position="6"/>
        <end position="24"/>
    </location>
</feature>
<dbReference type="RefSeq" id="WP_218932940.1">
    <property type="nucleotide sequence ID" value="NZ_CP036262.1"/>
</dbReference>
<sequence length="471" mass="51129">MLLGLLISFVYIAVVWLVFFKFKLLKFTMGWGVVSVLFGLHLLLIFLIGIRFTAPYSKDAKVVQHTVQLTPRLSEPTLVTAVLVEPNVPVKKGQPLFQFDRQLYESKVNAAKAKLAAAEQSVLQLKASLDAATATVDESRAKKVTLQAALVASTKAVAEAKAKQVTLKSALDSVIATLAEAKAERLYSQETLQIAESIKVSNSNAISQMKYDQAATELKRYDAKVDAAQANVERARSAYEQEALAAIDVAVANEARLRSEAGAEADAAIAVTIANQNAARLAFESQIDGENTLVAQCKAELAEATYYLDNTTMVAPADGYIINLQVQPGMVAGIVRFGAIATFIVDAERYVLATYTQEQLKYVKESQSVEVAFDLYPGEIFKGKVENIWQGSGGGQMTPSGQLPTFVPQDPDQPQGLFAVQIVMDDENESQFPIGAQGAAAIYTGNEGFGALRKIGIRGYSWSNWLYPMDF</sequence>
<feature type="transmembrane region" description="Helical" evidence="2">
    <location>
        <begin position="31"/>
        <end position="52"/>
    </location>
</feature>
<dbReference type="SUPFAM" id="SSF111369">
    <property type="entry name" value="HlyD-like secretion proteins"/>
    <property type="match status" value="1"/>
</dbReference>
<gene>
    <name evidence="3" type="primary">yiaV_1</name>
    <name evidence="3" type="ORF">FF011L_03150</name>
</gene>
<dbReference type="Gene3D" id="1.10.287.470">
    <property type="entry name" value="Helix hairpin bin"/>
    <property type="match status" value="1"/>
</dbReference>
<keyword evidence="4" id="KW-1185">Reference proteome</keyword>
<dbReference type="InterPro" id="IPR050739">
    <property type="entry name" value="MFP"/>
</dbReference>
<keyword evidence="2" id="KW-1133">Transmembrane helix</keyword>
<keyword evidence="2" id="KW-0812">Transmembrane</keyword>
<keyword evidence="2" id="KW-0472">Membrane</keyword>
<organism evidence="3 4">
    <name type="scientific">Roseimaritima multifibrata</name>
    <dbReference type="NCBI Taxonomy" id="1930274"/>
    <lineage>
        <taxon>Bacteria</taxon>
        <taxon>Pseudomonadati</taxon>
        <taxon>Planctomycetota</taxon>
        <taxon>Planctomycetia</taxon>
        <taxon>Pirellulales</taxon>
        <taxon>Pirellulaceae</taxon>
        <taxon>Roseimaritima</taxon>
    </lineage>
</organism>
<evidence type="ECO:0000256" key="2">
    <source>
        <dbReference type="SAM" id="Phobius"/>
    </source>
</evidence>
<dbReference type="KEGG" id="rml:FF011L_03150"/>
<dbReference type="PANTHER" id="PTHR30386:SF18">
    <property type="entry name" value="INNER MEMBRANE PROTEIN YIAV-RELATED"/>
    <property type="match status" value="1"/>
</dbReference>
<keyword evidence="1" id="KW-0175">Coiled coil</keyword>
<proteinExistence type="predicted"/>
<dbReference type="Proteomes" id="UP000320672">
    <property type="component" value="Chromosome"/>
</dbReference>
<dbReference type="PANTHER" id="PTHR30386">
    <property type="entry name" value="MEMBRANE FUSION SUBUNIT OF EMRAB-TOLC MULTIDRUG EFFLUX PUMP"/>
    <property type="match status" value="1"/>
</dbReference>
<dbReference type="AlphaFoldDB" id="A0A517M9L7"/>
<feature type="coiled-coil region" evidence="1">
    <location>
        <begin position="101"/>
        <end position="135"/>
    </location>
</feature>